<keyword evidence="1" id="KW-1133">Transmembrane helix</keyword>
<protein>
    <recommendedName>
        <fullName evidence="2">EamA domain-containing protein</fullName>
    </recommendedName>
</protein>
<reference evidence="3 4" key="1">
    <citation type="submission" date="2016-01" db="EMBL/GenBank/DDBJ databases">
        <authorList>
            <person name="Regsiter A."/>
            <person name="william w."/>
        </authorList>
    </citation>
    <scope>NUCLEOTIDE SEQUENCE [LARGE SCALE GENOMIC DNA]</scope>
    <source>
        <strain evidence="3 4">B6</strain>
    </source>
</reference>
<dbReference type="SUPFAM" id="SSF103481">
    <property type="entry name" value="Multidrug resistance efflux transporter EmrE"/>
    <property type="match status" value="1"/>
</dbReference>
<name>A0A822V9G7_AGRTU</name>
<organism evidence="3 4">
    <name type="scientific">Agrobacterium tumefaciens str. B6</name>
    <dbReference type="NCBI Taxonomy" id="1183423"/>
    <lineage>
        <taxon>Bacteria</taxon>
        <taxon>Pseudomonadati</taxon>
        <taxon>Pseudomonadota</taxon>
        <taxon>Alphaproteobacteria</taxon>
        <taxon>Hyphomicrobiales</taxon>
        <taxon>Rhizobiaceae</taxon>
        <taxon>Rhizobium/Agrobacterium group</taxon>
        <taxon>Agrobacterium</taxon>
        <taxon>Agrobacterium tumefaciens complex</taxon>
    </lineage>
</organism>
<keyword evidence="1" id="KW-0812">Transmembrane</keyword>
<feature type="transmembrane region" description="Helical" evidence="1">
    <location>
        <begin position="15"/>
        <end position="35"/>
    </location>
</feature>
<gene>
    <name evidence="3" type="ORF">AGR4A_pAt30061</name>
</gene>
<dbReference type="GO" id="GO:0016020">
    <property type="term" value="C:membrane"/>
    <property type="evidence" value="ECO:0007669"/>
    <property type="project" value="InterPro"/>
</dbReference>
<dbReference type="InterPro" id="IPR000620">
    <property type="entry name" value="EamA_dom"/>
</dbReference>
<comment type="caution">
    <text evidence="3">The sequence shown here is derived from an EMBL/GenBank/DDBJ whole genome shotgun (WGS) entry which is preliminary data.</text>
</comment>
<keyword evidence="1" id="KW-0472">Membrane</keyword>
<evidence type="ECO:0000313" key="4">
    <source>
        <dbReference type="Proteomes" id="UP000192074"/>
    </source>
</evidence>
<evidence type="ECO:0000313" key="3">
    <source>
        <dbReference type="EMBL" id="CVI25246.1"/>
    </source>
</evidence>
<dbReference type="Gene3D" id="1.10.3730.20">
    <property type="match status" value="1"/>
</dbReference>
<evidence type="ECO:0000259" key="2">
    <source>
        <dbReference type="Pfam" id="PF00892"/>
    </source>
</evidence>
<evidence type="ECO:0000256" key="1">
    <source>
        <dbReference type="SAM" id="Phobius"/>
    </source>
</evidence>
<dbReference type="Pfam" id="PF00892">
    <property type="entry name" value="EamA"/>
    <property type="match status" value="1"/>
</dbReference>
<feature type="domain" description="EamA" evidence="2">
    <location>
        <begin position="2"/>
        <end position="56"/>
    </location>
</feature>
<dbReference type="AlphaFoldDB" id="A0A822V9G7"/>
<dbReference type="InterPro" id="IPR037185">
    <property type="entry name" value="EmrE-like"/>
</dbReference>
<sequence>MFLYTYAVRQLGPQIASLFMPCVPIATALTGMIVLGEIPAPTQFLAIGIMTAGMILPGLQGKTSLRDIRRGERE</sequence>
<accession>A0A822V9G7</accession>
<dbReference type="Proteomes" id="UP000192074">
    <property type="component" value="Unassembled WGS sequence"/>
</dbReference>
<proteinExistence type="predicted"/>
<dbReference type="EMBL" id="FCNL01000042">
    <property type="protein sequence ID" value="CVI25246.1"/>
    <property type="molecule type" value="Genomic_DNA"/>
</dbReference>
<feature type="transmembrane region" description="Helical" evidence="1">
    <location>
        <begin position="41"/>
        <end position="59"/>
    </location>
</feature>